<name>A0A3L7DTF3_9GAMM</name>
<organism evidence="2 3">
    <name type="scientific">Seongchinamella sediminis</name>
    <dbReference type="NCBI Taxonomy" id="2283635"/>
    <lineage>
        <taxon>Bacteria</taxon>
        <taxon>Pseudomonadati</taxon>
        <taxon>Pseudomonadota</taxon>
        <taxon>Gammaproteobacteria</taxon>
        <taxon>Cellvibrionales</taxon>
        <taxon>Halieaceae</taxon>
        <taxon>Seongchinamella</taxon>
    </lineage>
</organism>
<evidence type="ECO:0000313" key="2">
    <source>
        <dbReference type="EMBL" id="RLQ20654.1"/>
    </source>
</evidence>
<proteinExistence type="predicted"/>
<accession>A0A3L7DTF3</accession>
<dbReference type="Pfam" id="PF13590">
    <property type="entry name" value="DUF4136"/>
    <property type="match status" value="1"/>
</dbReference>
<protein>
    <submittedName>
        <fullName evidence="2">DUF4136 domain-containing protein</fullName>
    </submittedName>
</protein>
<dbReference type="Proteomes" id="UP000265509">
    <property type="component" value="Unassembled WGS sequence"/>
</dbReference>
<keyword evidence="3" id="KW-1185">Reference proteome</keyword>
<gene>
    <name evidence="2" type="ORF">DWB85_16780</name>
</gene>
<sequence>MLWRLTPSGASLMPTRFIHTPSPRGVFIAFAVLAVAACSNQPSYDVDHSDSYDFSGLHSYRWYDDVHPSKEAEYRQYNSSDKRVRTYVDRELQAKGFGDGGAGQADFWVNYHISKQDQMRIDSIGSYPQGVHGGVGVGTYGSGVSIGYSSGPSVRHYQEGTVVLDVIDAGSQKIVWRGIAEGRLKDDLSLQDKNRIAAEVSRELLADFPPGVE</sequence>
<dbReference type="Gene3D" id="3.30.160.670">
    <property type="match status" value="1"/>
</dbReference>
<feature type="domain" description="DUF4136" evidence="1">
    <location>
        <begin position="46"/>
        <end position="210"/>
    </location>
</feature>
<reference evidence="2 3" key="1">
    <citation type="submission" date="2018-07" db="EMBL/GenBank/DDBJ databases">
        <title>Halioglobus sp. genome submission.</title>
        <authorList>
            <person name="Ye M.-Q."/>
            <person name="Du Z.-J."/>
        </authorList>
    </citation>
    <scope>NUCLEOTIDE SEQUENCE [LARGE SCALE GENOMIC DNA]</scope>
    <source>
        <strain evidence="2 3">U0301</strain>
    </source>
</reference>
<comment type="caution">
    <text evidence="2">The sequence shown here is derived from an EMBL/GenBank/DDBJ whole genome shotgun (WGS) entry which is preliminary data.</text>
</comment>
<dbReference type="OrthoDB" id="118896at2"/>
<dbReference type="InterPro" id="IPR025411">
    <property type="entry name" value="DUF4136"/>
</dbReference>
<evidence type="ECO:0000259" key="1">
    <source>
        <dbReference type="Pfam" id="PF13590"/>
    </source>
</evidence>
<dbReference type="EMBL" id="QRAN01000022">
    <property type="protein sequence ID" value="RLQ20654.1"/>
    <property type="molecule type" value="Genomic_DNA"/>
</dbReference>
<dbReference type="AlphaFoldDB" id="A0A3L7DTF3"/>
<evidence type="ECO:0000313" key="3">
    <source>
        <dbReference type="Proteomes" id="UP000265509"/>
    </source>
</evidence>